<organism evidence="2 3">
    <name type="scientific">Sphingorhabdus rigui</name>
    <dbReference type="NCBI Taxonomy" id="1282858"/>
    <lineage>
        <taxon>Bacteria</taxon>
        <taxon>Pseudomonadati</taxon>
        <taxon>Pseudomonadota</taxon>
        <taxon>Alphaproteobacteria</taxon>
        <taxon>Sphingomonadales</taxon>
        <taxon>Sphingomonadaceae</taxon>
        <taxon>Sphingorhabdus</taxon>
    </lineage>
</organism>
<dbReference type="EMBL" id="JACIEA010000002">
    <property type="protein sequence ID" value="MBB3943401.1"/>
    <property type="molecule type" value="Genomic_DNA"/>
</dbReference>
<protein>
    <submittedName>
        <fullName evidence="2">Guanylate cyclase soluble subunit beta</fullName>
        <ecNumber evidence="2">4.6.1.2</ecNumber>
    </submittedName>
</protein>
<keyword evidence="2" id="KW-0456">Lyase</keyword>
<dbReference type="AlphaFoldDB" id="A0A840B0G4"/>
<name>A0A840B0G4_9SPHN</name>
<dbReference type="Proteomes" id="UP000581447">
    <property type="component" value="Unassembled WGS sequence"/>
</dbReference>
<gene>
    <name evidence="2" type="ORF">GGR91_001659</name>
</gene>
<feature type="domain" description="Heme NO-binding" evidence="1">
    <location>
        <begin position="2"/>
        <end position="157"/>
    </location>
</feature>
<dbReference type="SUPFAM" id="SSF111126">
    <property type="entry name" value="Ligand-binding domain in the NO signalling and Golgi transport"/>
    <property type="match status" value="1"/>
</dbReference>
<evidence type="ECO:0000313" key="2">
    <source>
        <dbReference type="EMBL" id="MBB3943401.1"/>
    </source>
</evidence>
<keyword evidence="3" id="KW-1185">Reference proteome</keyword>
<evidence type="ECO:0000313" key="3">
    <source>
        <dbReference type="Proteomes" id="UP000581447"/>
    </source>
</evidence>
<dbReference type="GO" id="GO:0020037">
    <property type="term" value="F:heme binding"/>
    <property type="evidence" value="ECO:0007669"/>
    <property type="project" value="InterPro"/>
</dbReference>
<dbReference type="GO" id="GO:0004383">
    <property type="term" value="F:guanylate cyclase activity"/>
    <property type="evidence" value="ECO:0007669"/>
    <property type="project" value="UniProtKB-EC"/>
</dbReference>
<dbReference type="EC" id="4.6.1.2" evidence="2"/>
<dbReference type="Pfam" id="PF07700">
    <property type="entry name" value="HNOB"/>
    <property type="match status" value="1"/>
</dbReference>
<sequence>MYGMIHRGIRSMVQDKLGEDAWFALEQKIGIGPTELLTGMVYDDTMTIAIISEAAARLNLTTSESLFEFGRYWIEYASRGSLASAMDLTGHDLVSFISNLDRLHLSVGMAMPGSRLPNFNVVLSEPGFLKVEYHSQRTGLENFVSGLFYGLIERFGLIGEVAIADSATCNAVFEIRYKDGHA</sequence>
<dbReference type="RefSeq" id="WP_183941722.1">
    <property type="nucleotide sequence ID" value="NZ_BAABBG010000005.1"/>
</dbReference>
<dbReference type="PANTHER" id="PTHR45655:SF13">
    <property type="entry name" value="SOLUBLE GUANYLATE CYCLASE GCY-32-RELATED"/>
    <property type="match status" value="1"/>
</dbReference>
<dbReference type="Gene3D" id="3.90.1520.10">
    <property type="entry name" value="H-NOX domain"/>
    <property type="match status" value="1"/>
</dbReference>
<accession>A0A840B0G4</accession>
<evidence type="ECO:0000259" key="1">
    <source>
        <dbReference type="Pfam" id="PF07700"/>
    </source>
</evidence>
<dbReference type="PANTHER" id="PTHR45655">
    <property type="entry name" value="GUANYLATE CYCLASE SOLUBLE SUBUNIT BETA-2"/>
    <property type="match status" value="1"/>
</dbReference>
<proteinExistence type="predicted"/>
<reference evidence="2 3" key="1">
    <citation type="submission" date="2020-08" db="EMBL/GenBank/DDBJ databases">
        <title>Genomic Encyclopedia of Type Strains, Phase IV (KMG-IV): sequencing the most valuable type-strain genomes for metagenomic binning, comparative biology and taxonomic classification.</title>
        <authorList>
            <person name="Goeker M."/>
        </authorList>
    </citation>
    <scope>NUCLEOTIDE SEQUENCE [LARGE SCALE GENOMIC DNA]</scope>
    <source>
        <strain evidence="2 3">DSM 29050</strain>
    </source>
</reference>
<dbReference type="InterPro" id="IPR024096">
    <property type="entry name" value="NO_sig/Golgi_transp_ligand-bd"/>
</dbReference>
<dbReference type="InterPro" id="IPR038158">
    <property type="entry name" value="H-NOX_domain_sf"/>
</dbReference>
<dbReference type="InterPro" id="IPR011644">
    <property type="entry name" value="Heme_NO-bd"/>
</dbReference>
<comment type="caution">
    <text evidence="2">The sequence shown here is derived from an EMBL/GenBank/DDBJ whole genome shotgun (WGS) entry which is preliminary data.</text>
</comment>